<dbReference type="Pfam" id="PF01266">
    <property type="entry name" value="DAO"/>
    <property type="match status" value="1"/>
</dbReference>
<dbReference type="EMBL" id="JQNX01000002">
    <property type="protein sequence ID" value="KIE59164.1"/>
    <property type="molecule type" value="Genomic_DNA"/>
</dbReference>
<evidence type="ECO:0000313" key="5">
    <source>
        <dbReference type="Proteomes" id="UP000315925"/>
    </source>
</evidence>
<proteinExistence type="predicted"/>
<dbReference type="InterPro" id="IPR006076">
    <property type="entry name" value="FAD-dep_OxRdtase"/>
</dbReference>
<keyword evidence="4" id="KW-1185">Reference proteome</keyword>
<evidence type="ECO:0000313" key="4">
    <source>
        <dbReference type="Proteomes" id="UP000031594"/>
    </source>
</evidence>
<dbReference type="AlphaFoldDB" id="A0A0C1US69"/>
<dbReference type="KEGG" id="mkc:kam1_1693"/>
<dbReference type="PANTHER" id="PTHR13847">
    <property type="entry name" value="SARCOSINE DEHYDROGENASE-RELATED"/>
    <property type="match status" value="1"/>
</dbReference>
<dbReference type="Proteomes" id="UP000031594">
    <property type="component" value="Unassembled WGS sequence"/>
</dbReference>
<dbReference type="RefSeq" id="WP_039721047.1">
    <property type="nucleotide sequence ID" value="NZ_CP037899.1"/>
</dbReference>
<protein>
    <submittedName>
        <fullName evidence="3">Glycine/D-amino acid oxidase-like deaminating enzyme</fullName>
    </submittedName>
</protein>
<reference evidence="5" key="3">
    <citation type="submission" date="2019-03" db="EMBL/GenBank/DDBJ databases">
        <title>Complete genome of Methylacidiphilum kamchatkense Kam1.</title>
        <authorList>
            <person name="Kruse T."/>
            <person name="Murarilal Ratnadevi C."/>
            <person name="Erikstad H.-A."/>
            <person name="Birkeland N.-K."/>
        </authorList>
    </citation>
    <scope>NUCLEOTIDE SEQUENCE [LARGE SCALE GENOMIC DNA]</scope>
    <source>
        <strain evidence="5">kam1</strain>
    </source>
</reference>
<dbReference type="OrthoDB" id="571248at2"/>
<organism evidence="3 5">
    <name type="scientific">Methylacidiphilum kamchatkense Kam1</name>
    <dbReference type="NCBI Taxonomy" id="1202785"/>
    <lineage>
        <taxon>Bacteria</taxon>
        <taxon>Pseudomonadati</taxon>
        <taxon>Verrucomicrobiota</taxon>
        <taxon>Methylacidiphilae</taxon>
        <taxon>Methylacidiphilales</taxon>
        <taxon>Methylacidiphilaceae</taxon>
        <taxon>Methylacidiphilum (ex Ratnadevi et al. 2023)</taxon>
    </lineage>
</organism>
<dbReference type="STRING" id="1202785.A946_03950"/>
<gene>
    <name evidence="2" type="ORF">A946_03950</name>
    <name evidence="3" type="ORF">kam1_1693</name>
</gene>
<dbReference type="EMBL" id="CP037899">
    <property type="protein sequence ID" value="QDQ42908.1"/>
    <property type="molecule type" value="Genomic_DNA"/>
</dbReference>
<name>A0A0C1US69_9BACT</name>
<evidence type="ECO:0000313" key="2">
    <source>
        <dbReference type="EMBL" id="KIE59164.1"/>
    </source>
</evidence>
<dbReference type="PANTHER" id="PTHR13847:SF281">
    <property type="entry name" value="FAD DEPENDENT OXIDOREDUCTASE DOMAIN-CONTAINING PROTEIN"/>
    <property type="match status" value="1"/>
</dbReference>
<sequence>MSVVIRSKNPFQSLILPFKTTPYWWETVEPLKVDNKEIPNQMDVAIVGSGYTGLWASIILKEQGVDVHVFEAKELGYGASTRNAGFVGAGYKLGVSKLFKIFGKDRAVELFNISLKAREDIEETIRKENIDCGFVVPGHLVVAWKPVHLANLEKTAELLEKYFSLKTRLLDKSSLSACMETALYHGGLFLPEGALLNPARYYQGVLALAIKKGVDFHPQTEVQQIEQKGGKFEVTFSGNKRTLAREVLMATNGYTSSSFPEIQRRIIPLPSTIVLTEPIDKNLLEKLVHTKSAVYDTKNFLYYFRFLDDGKLLFGGRTQLNFKSSIIDASKELRRSISMVFPALKEIKIWNVWEGKVGFTFDHLPHYGRLLNGIHYCLGYCGHGVALSSYLGKLTAYYLLNDPRGQSSLLTLPFKKEFFYTAHPWFLPMVGLWYRLKDILF</sequence>
<dbReference type="SUPFAM" id="SSF51905">
    <property type="entry name" value="FAD/NAD(P)-binding domain"/>
    <property type="match status" value="1"/>
</dbReference>
<dbReference type="GO" id="GO:0005737">
    <property type="term" value="C:cytoplasm"/>
    <property type="evidence" value="ECO:0007669"/>
    <property type="project" value="TreeGrafter"/>
</dbReference>
<feature type="domain" description="FAD dependent oxidoreductase" evidence="1">
    <location>
        <begin position="43"/>
        <end position="397"/>
    </location>
</feature>
<evidence type="ECO:0000259" key="1">
    <source>
        <dbReference type="Pfam" id="PF01266"/>
    </source>
</evidence>
<dbReference type="Proteomes" id="UP000315925">
    <property type="component" value="Chromosome"/>
</dbReference>
<accession>A0A0C1US69</accession>
<dbReference type="InterPro" id="IPR036188">
    <property type="entry name" value="FAD/NAD-bd_sf"/>
</dbReference>
<reference evidence="3" key="2">
    <citation type="journal article" date="2019" name="BMC Genomics">
        <title>Complete genome sequence analysis of the thermoacidophilic verrucomicrobial methanotroph 'Candidatus Methylacidiphilum kamchatkense' strain Kam1 and comparison with its closest relatives.</title>
        <authorList>
            <person name="Kruse T."/>
            <person name="Ratnadevi C.M."/>
            <person name="Erikstad H.A."/>
            <person name="Birkeland N.K."/>
        </authorList>
    </citation>
    <scope>NUCLEOTIDE SEQUENCE</scope>
    <source>
        <strain evidence="3">Kam1</strain>
    </source>
</reference>
<dbReference type="Gene3D" id="3.50.50.60">
    <property type="entry name" value="FAD/NAD(P)-binding domain"/>
    <property type="match status" value="1"/>
</dbReference>
<reference evidence="2 4" key="1">
    <citation type="submission" date="2014-08" db="EMBL/GenBank/DDBJ databases">
        <title>Methylacidiphilum kamchatkense strain Kam1 draft genome sequence.</title>
        <authorList>
            <person name="Birkeland N.-K."/>
            <person name="Erikstad H.A."/>
        </authorList>
    </citation>
    <scope>NUCLEOTIDE SEQUENCE [LARGE SCALE GENOMIC DNA]</scope>
    <source>
        <strain evidence="2 4">Kam1</strain>
    </source>
</reference>
<dbReference type="Gene3D" id="3.30.9.10">
    <property type="entry name" value="D-Amino Acid Oxidase, subunit A, domain 2"/>
    <property type="match status" value="1"/>
</dbReference>
<evidence type="ECO:0000313" key="3">
    <source>
        <dbReference type="EMBL" id="QDQ42908.1"/>
    </source>
</evidence>